<dbReference type="OMA" id="DWPVAEN"/>
<dbReference type="GO" id="GO:0005813">
    <property type="term" value="C:centrosome"/>
    <property type="evidence" value="ECO:0007669"/>
    <property type="project" value="TreeGrafter"/>
</dbReference>
<reference evidence="4" key="1">
    <citation type="submission" date="2013-10" db="EMBL/GenBank/DDBJ databases">
        <authorList>
            <person name="Schartl M."/>
            <person name="Warren W."/>
        </authorList>
    </citation>
    <scope>NUCLEOTIDE SEQUENCE [LARGE SCALE GENOMIC DNA]</scope>
    <source>
        <strain evidence="4">female</strain>
    </source>
</reference>
<evidence type="ECO:0000313" key="4">
    <source>
        <dbReference type="Proteomes" id="UP000028760"/>
    </source>
</evidence>
<dbReference type="Proteomes" id="UP000028760">
    <property type="component" value="Unassembled WGS sequence"/>
</dbReference>
<keyword evidence="4" id="KW-1185">Reference proteome</keyword>
<dbReference type="PANTHER" id="PTHR31075">
    <property type="entry name" value="CENTROSOMAL PROTEIN OF 85 KDA"/>
    <property type="match status" value="1"/>
</dbReference>
<accession>A0A096MD41</accession>
<protein>
    <submittedName>
        <fullName evidence="3">Centrosomal protein 85 like</fullName>
    </submittedName>
</protein>
<dbReference type="InterPro" id="IPR040210">
    <property type="entry name" value="Cep85/Cep85L"/>
</dbReference>
<reference evidence="3" key="3">
    <citation type="submission" date="2025-09" db="UniProtKB">
        <authorList>
            <consortium name="Ensembl"/>
        </authorList>
    </citation>
    <scope>IDENTIFICATION</scope>
</reference>
<reference evidence="3" key="2">
    <citation type="submission" date="2025-08" db="UniProtKB">
        <authorList>
            <consortium name="Ensembl"/>
        </authorList>
    </citation>
    <scope>IDENTIFICATION</scope>
</reference>
<feature type="region of interest" description="Disordered" evidence="2">
    <location>
        <begin position="1"/>
        <end position="27"/>
    </location>
</feature>
<dbReference type="GeneTree" id="ENSGT00620000087993"/>
<evidence type="ECO:0000256" key="1">
    <source>
        <dbReference type="SAM" id="Coils"/>
    </source>
</evidence>
<feature type="region of interest" description="Disordered" evidence="2">
    <location>
        <begin position="235"/>
        <end position="261"/>
    </location>
</feature>
<name>A0A096MD41_POEFO</name>
<feature type="region of interest" description="Disordered" evidence="2">
    <location>
        <begin position="325"/>
        <end position="347"/>
    </location>
</feature>
<keyword evidence="1" id="KW-0175">Coiled coil</keyword>
<dbReference type="Ensembl" id="ENSPFOT00000029642.1">
    <property type="protein sequence ID" value="ENSPFOP00000029332.1"/>
    <property type="gene ID" value="ENSPFOG00000015130.2"/>
</dbReference>
<dbReference type="EMBL" id="AYCK01013672">
    <property type="status" value="NOT_ANNOTATED_CDS"/>
    <property type="molecule type" value="Genomic_DNA"/>
</dbReference>
<feature type="compositionally biased region" description="Basic and acidic residues" evidence="2">
    <location>
        <begin position="1"/>
        <end position="23"/>
    </location>
</feature>
<proteinExistence type="predicted"/>
<feature type="coiled-coil region" evidence="1">
    <location>
        <begin position="498"/>
        <end position="562"/>
    </location>
</feature>
<evidence type="ECO:0000313" key="3">
    <source>
        <dbReference type="Ensembl" id="ENSPFOP00000029332.1"/>
    </source>
</evidence>
<evidence type="ECO:0000256" key="2">
    <source>
        <dbReference type="SAM" id="MobiDB-lite"/>
    </source>
</evidence>
<sequence>IISRSRENKSGSRDNKSGSRDKFSGPSCGSGWFPGHESNWHSNLPYSGGRICDGRRQSSVSDSGDTGIGTYCSDSLEDDSCSSATPLSSLLLSQHNLNQEEDGVPSALAMSSASSSPRILLKMASPSHSPGCWNMSRHISKQATSSVEAPSSLDMKVHQPIRRSSSFTKLSSGVDKSSTKTSSYCYSPGAEGSLDRGVLHGYRKKRWDSNINLYLPLSSTMNCSNFLLRSPGAEPSYRYKHSNRSTGLKTDLSPSSSHSSPVKYSLSCSSFHETKDSGKGQQICGLHSSSWGDWPVAENPDRGMPIQPAVRTQMWLTEQMEYRPKLESGNEPGQASSPGTEDGGVNGLTLSHQELGLNQVRDCPLFFQIFSKTWEITLLKVKEKLLRERELEIQSQKQQIMQLHVWIRENEHRAQQVLGSQRGQFHTSIIPNTEESAMTTSCKLQSDRRCCDEELSKKLAAAELEVLHLNLFFKQVTLKYTEEIRKLEEKIKTRDRYITSLKKKYQRESEQNQDKQQRIEILEKYLSDLPTLNEVQVQSKQVEKLEEKNRLLENTVFQLQKSIEEGCALIKKKDVMIEMQAKTEDEMMTSVQRLRKKVQQCLDDGARLPVQDLKNLLGENSQLLQQQDSSNMVLRIQKDEIERLTSQLMATSGRLRCRSSTSGLFSAKGGELGQHAWSILTDVLLTGQSWLLEVNIMLTLKHEHFILSVNQDKDKLVHLSSAGSMSGVDELLKEMSLCLLDLRGFCSILAQRAQGKEPNLSLLLGMKSLSVSAEEQEHQLAEGEEEPSSKLLQVGLLKRGIDDLRRTVAEYCPQYVAPGCATQ</sequence>
<dbReference type="PANTHER" id="PTHR31075:SF2">
    <property type="entry name" value="CENTROSOMAL PROTEIN OF 85 KDA-LIKE"/>
    <property type="match status" value="1"/>
</dbReference>
<dbReference type="EMBL" id="AYCK01013673">
    <property type="status" value="NOT_ANNOTATED_CDS"/>
    <property type="molecule type" value="Genomic_DNA"/>
</dbReference>
<dbReference type="EMBL" id="AYCK01013671">
    <property type="status" value="NOT_ANNOTATED_CDS"/>
    <property type="molecule type" value="Genomic_DNA"/>
</dbReference>
<organism evidence="3 4">
    <name type="scientific">Poecilia formosa</name>
    <name type="common">Amazon molly</name>
    <name type="synonym">Limia formosa</name>
    <dbReference type="NCBI Taxonomy" id="48698"/>
    <lineage>
        <taxon>Eukaryota</taxon>
        <taxon>Metazoa</taxon>
        <taxon>Chordata</taxon>
        <taxon>Craniata</taxon>
        <taxon>Vertebrata</taxon>
        <taxon>Euteleostomi</taxon>
        <taxon>Actinopterygii</taxon>
        <taxon>Neopterygii</taxon>
        <taxon>Teleostei</taxon>
        <taxon>Neoteleostei</taxon>
        <taxon>Acanthomorphata</taxon>
        <taxon>Ovalentaria</taxon>
        <taxon>Atherinomorphae</taxon>
        <taxon>Cyprinodontiformes</taxon>
        <taxon>Poeciliidae</taxon>
        <taxon>Poeciliinae</taxon>
        <taxon>Poecilia</taxon>
    </lineage>
</organism>
<dbReference type="AlphaFoldDB" id="A0A096MD41"/>